<sequence length="230" mass="26662">MSVLILIILLGIIVFLFYKKKYKILGVIVLFCVSVAGIVFVRSEVICIPNSSYIELNSGDGQFKVKIPFEMQLNWGHGATQIFYVKKEIEEIYDLVKVNYPTEYLSDSDIRIRTKDIYVTISLMEKHTFKNLYAASLEIITPMHGDDFPGSLISFPAYYIQRNEGDNEYYNDTDNSILEMNCTYRDIKDYYQYFSYVTWEEDVCTIKSNDSVVKMRISDNQVEILSVAPL</sequence>
<keyword evidence="3" id="KW-1185">Reference proteome</keyword>
<keyword evidence="1" id="KW-0812">Transmembrane</keyword>
<gene>
    <name evidence="2" type="ORF">SAMN02745158_03670</name>
</gene>
<reference evidence="2 3" key="1">
    <citation type="submission" date="2016-11" db="EMBL/GenBank/DDBJ databases">
        <authorList>
            <person name="Jaros S."/>
            <person name="Januszkiewicz K."/>
            <person name="Wedrychowicz H."/>
        </authorList>
    </citation>
    <scope>NUCLEOTIDE SEQUENCE [LARGE SCALE GENOMIC DNA]</scope>
    <source>
        <strain evidence="2 3">DSM 17459</strain>
    </source>
</reference>
<evidence type="ECO:0000313" key="2">
    <source>
        <dbReference type="EMBL" id="SHF42185.1"/>
    </source>
</evidence>
<name>A0A1M5BI91_9CLOT</name>
<evidence type="ECO:0000256" key="1">
    <source>
        <dbReference type="SAM" id="Phobius"/>
    </source>
</evidence>
<evidence type="ECO:0000313" key="3">
    <source>
        <dbReference type="Proteomes" id="UP000184245"/>
    </source>
</evidence>
<dbReference type="EMBL" id="FQVI01000027">
    <property type="protein sequence ID" value="SHF42185.1"/>
    <property type="molecule type" value="Genomic_DNA"/>
</dbReference>
<dbReference type="Proteomes" id="UP000184245">
    <property type="component" value="Unassembled WGS sequence"/>
</dbReference>
<protein>
    <submittedName>
        <fullName evidence="2">Uncharacterized protein</fullName>
    </submittedName>
</protein>
<proteinExistence type="predicted"/>
<organism evidence="2 3">
    <name type="scientific">Lactonifactor longoviformis DSM 17459</name>
    <dbReference type="NCBI Taxonomy" id="1122155"/>
    <lineage>
        <taxon>Bacteria</taxon>
        <taxon>Bacillati</taxon>
        <taxon>Bacillota</taxon>
        <taxon>Clostridia</taxon>
        <taxon>Eubacteriales</taxon>
        <taxon>Clostridiaceae</taxon>
        <taxon>Lactonifactor</taxon>
    </lineage>
</organism>
<accession>A0A1M5BI91</accession>
<keyword evidence="1" id="KW-1133">Transmembrane helix</keyword>
<feature type="transmembrane region" description="Helical" evidence="1">
    <location>
        <begin position="24"/>
        <end position="41"/>
    </location>
</feature>
<keyword evidence="1" id="KW-0472">Membrane</keyword>
<dbReference type="RefSeq" id="WP_072854231.1">
    <property type="nucleotide sequence ID" value="NZ_FQVI01000027.1"/>
</dbReference>
<dbReference type="AlphaFoldDB" id="A0A1M5BI91"/>